<dbReference type="Proteomes" id="UP000184211">
    <property type="component" value="Unassembled WGS sequence"/>
</dbReference>
<dbReference type="SUPFAM" id="SSF64518">
    <property type="entry name" value="Phase 1 flagellin"/>
    <property type="match status" value="1"/>
</dbReference>
<comment type="similarity">
    <text evidence="1 3">Belongs to the bacterial flagellin family.</text>
</comment>
<evidence type="ECO:0000256" key="2">
    <source>
        <dbReference type="ARBA" id="ARBA00023143"/>
    </source>
</evidence>
<dbReference type="Gene3D" id="1.20.1330.10">
    <property type="entry name" value="f41 fragment of flagellin, N-terminal domain"/>
    <property type="match status" value="1"/>
</dbReference>
<comment type="subcellular location">
    <subcellularLocation>
        <location evidence="3">Secreted</location>
    </subcellularLocation>
    <subcellularLocation>
        <location evidence="3">Bacterial flagellum</location>
    </subcellularLocation>
</comment>
<dbReference type="InterPro" id="IPR001029">
    <property type="entry name" value="Flagellin_N"/>
</dbReference>
<evidence type="ECO:0000313" key="7">
    <source>
        <dbReference type="Proteomes" id="UP000184211"/>
    </source>
</evidence>
<dbReference type="EMBL" id="FQWM01000009">
    <property type="protein sequence ID" value="SHH78293.1"/>
    <property type="molecule type" value="Genomic_DNA"/>
</dbReference>
<name>A0A1M5VTN6_9RHOB</name>
<dbReference type="OrthoDB" id="7312911at2"/>
<keyword evidence="6" id="KW-0966">Cell projection</keyword>
<accession>A0A1M5VTN6</accession>
<comment type="function">
    <text evidence="3">Flagellin is the subunit protein which polymerizes to form the filaments of bacterial flagella.</text>
</comment>
<feature type="domain" description="Flagellin C-terminal" evidence="5">
    <location>
        <begin position="290"/>
        <end position="356"/>
    </location>
</feature>
<dbReference type="Pfam" id="PF00669">
    <property type="entry name" value="Flagellin_N"/>
    <property type="match status" value="1"/>
</dbReference>
<keyword evidence="3" id="KW-0964">Secreted</keyword>
<keyword evidence="6" id="KW-0969">Cilium</keyword>
<dbReference type="PANTHER" id="PTHR42792">
    <property type="entry name" value="FLAGELLIN"/>
    <property type="match status" value="1"/>
</dbReference>
<dbReference type="RefSeq" id="WP_072794078.1">
    <property type="nucleotide sequence ID" value="NZ_FQWM01000009.1"/>
</dbReference>
<organism evidence="6 7">
    <name type="scientific">Cognatishimia maritima</name>
    <dbReference type="NCBI Taxonomy" id="870908"/>
    <lineage>
        <taxon>Bacteria</taxon>
        <taxon>Pseudomonadati</taxon>
        <taxon>Pseudomonadota</taxon>
        <taxon>Alphaproteobacteria</taxon>
        <taxon>Rhodobacterales</taxon>
        <taxon>Paracoccaceae</taxon>
        <taxon>Cognatishimia</taxon>
    </lineage>
</organism>
<evidence type="ECO:0000259" key="5">
    <source>
        <dbReference type="Pfam" id="PF00700"/>
    </source>
</evidence>
<protein>
    <recommendedName>
        <fullName evidence="3">Flagellin</fullName>
    </recommendedName>
</protein>
<evidence type="ECO:0000256" key="3">
    <source>
        <dbReference type="RuleBase" id="RU362073"/>
    </source>
</evidence>
<reference evidence="7" key="1">
    <citation type="submission" date="2016-11" db="EMBL/GenBank/DDBJ databases">
        <authorList>
            <person name="Varghese N."/>
            <person name="Submissions S."/>
        </authorList>
    </citation>
    <scope>NUCLEOTIDE SEQUENCE [LARGE SCALE GENOMIC DNA]</scope>
    <source>
        <strain evidence="7">DSM 28223</strain>
    </source>
</reference>
<dbReference type="PANTHER" id="PTHR42792:SF1">
    <property type="entry name" value="FLAGELLAR HOOK-ASSOCIATED PROTEIN 3"/>
    <property type="match status" value="1"/>
</dbReference>
<dbReference type="InterPro" id="IPR001492">
    <property type="entry name" value="Flagellin"/>
</dbReference>
<evidence type="ECO:0000256" key="1">
    <source>
        <dbReference type="ARBA" id="ARBA00005709"/>
    </source>
</evidence>
<dbReference type="GO" id="GO:0005576">
    <property type="term" value="C:extracellular region"/>
    <property type="evidence" value="ECO:0007669"/>
    <property type="project" value="UniProtKB-SubCell"/>
</dbReference>
<proteinExistence type="inferred from homology"/>
<dbReference type="STRING" id="870908.SAMN04488044_3246"/>
<dbReference type="GO" id="GO:0009288">
    <property type="term" value="C:bacterial-type flagellum"/>
    <property type="evidence" value="ECO:0007669"/>
    <property type="project" value="UniProtKB-SubCell"/>
</dbReference>
<dbReference type="AlphaFoldDB" id="A0A1M5VTN6"/>
<dbReference type="GO" id="GO:0005198">
    <property type="term" value="F:structural molecule activity"/>
    <property type="evidence" value="ECO:0007669"/>
    <property type="project" value="UniProtKB-UniRule"/>
</dbReference>
<evidence type="ECO:0000259" key="4">
    <source>
        <dbReference type="Pfam" id="PF00669"/>
    </source>
</evidence>
<keyword evidence="7" id="KW-1185">Reference proteome</keyword>
<feature type="domain" description="Flagellin N-terminal" evidence="4">
    <location>
        <begin position="9"/>
        <end position="142"/>
    </location>
</feature>
<dbReference type="Pfam" id="PF00700">
    <property type="entry name" value="Flagellin_C"/>
    <property type="match status" value="1"/>
</dbReference>
<keyword evidence="6" id="KW-0282">Flagellum</keyword>
<gene>
    <name evidence="6" type="ORF">SAMN04488044_3246</name>
</gene>
<keyword evidence="2 3" id="KW-0975">Bacterial flagellum</keyword>
<sequence length="360" mass="38977">MSWLSTRMSTYQINYFMRSSVSEASLALQRAGQELSSGRRADMFGDLGPRAGIAITMRAREENTQSFLDANNVLEHKLDAMLLSVDAVRAPVEEVMQLALLNQESAGTGAFAIQQQARSALEAVLSSLNNSFNGEFLFSGTSSEVPAMNRWSEVNPGTGLSPEDVMAAIIGTGPTDVGSANAIVAELDQLFAGTHGTAGYNYEETFYNGTPELDGSSNPNERIKGRLDAGQELTYGIQANDPAFRDIIKGLAMLATVDIEQIPDPDAYKAWMQEAVQTLASGVQGGLDASANIGFSQNLVEKAKERLGDLSMVQRNQIASYENIDPYEVATRMKGLETQLQASYSVSTRLSGLSILNWYR</sequence>
<dbReference type="InterPro" id="IPR046358">
    <property type="entry name" value="Flagellin_C"/>
</dbReference>
<evidence type="ECO:0000313" key="6">
    <source>
        <dbReference type="EMBL" id="SHH78293.1"/>
    </source>
</evidence>